<dbReference type="EMBL" id="JBEPME010000002">
    <property type="protein sequence ID" value="MET3657014.1"/>
    <property type="molecule type" value="Genomic_DNA"/>
</dbReference>
<comment type="caution">
    <text evidence="2">The sequence shown here is derived from an EMBL/GenBank/DDBJ whole genome shotgun (WGS) entry which is preliminary data.</text>
</comment>
<dbReference type="InterPro" id="IPR029044">
    <property type="entry name" value="Nucleotide-diphossugar_trans"/>
</dbReference>
<dbReference type="InterPro" id="IPR025877">
    <property type="entry name" value="MobA-like_NTP_Trfase"/>
</dbReference>
<dbReference type="PANTHER" id="PTHR43777:SF1">
    <property type="entry name" value="MOLYBDENUM COFACTOR CYTIDYLYLTRANSFERASE"/>
    <property type="match status" value="1"/>
</dbReference>
<dbReference type="RefSeq" id="WP_338656665.1">
    <property type="nucleotide sequence ID" value="NZ_CP146246.1"/>
</dbReference>
<dbReference type="GO" id="GO:0061602">
    <property type="term" value="F:molybdenum cofactor cytidylyltransferase activity"/>
    <property type="evidence" value="ECO:0007669"/>
    <property type="project" value="UniProtKB-EC"/>
</dbReference>
<evidence type="ECO:0000259" key="1">
    <source>
        <dbReference type="Pfam" id="PF12804"/>
    </source>
</evidence>
<dbReference type="CDD" id="cd04182">
    <property type="entry name" value="GT_2_like_f"/>
    <property type="match status" value="1"/>
</dbReference>
<keyword evidence="2" id="KW-0808">Transferase</keyword>
<evidence type="ECO:0000313" key="2">
    <source>
        <dbReference type="EMBL" id="MET3657014.1"/>
    </source>
</evidence>
<feature type="domain" description="MobA-like NTP transferase" evidence="1">
    <location>
        <begin position="5"/>
        <end position="167"/>
    </location>
</feature>
<dbReference type="SUPFAM" id="SSF53448">
    <property type="entry name" value="Nucleotide-diphospho-sugar transferases"/>
    <property type="match status" value="1"/>
</dbReference>
<accession>A0ABV2K7F7</accession>
<dbReference type="Gene3D" id="3.90.550.10">
    <property type="entry name" value="Spore Coat Polysaccharide Biosynthesis Protein SpsA, Chain A"/>
    <property type="match status" value="1"/>
</dbReference>
<protein>
    <submittedName>
        <fullName evidence="2">Molybdenum cofactor cytidylyltransferase</fullName>
        <ecNumber evidence="2">2.7.7.76</ecNumber>
    </submittedName>
</protein>
<gene>
    <name evidence="2" type="ORF">ABIC55_002101</name>
</gene>
<reference evidence="2 3" key="1">
    <citation type="submission" date="2024-06" db="EMBL/GenBank/DDBJ databases">
        <title>Sorghum-associated microbial communities from plants grown in Nebraska, USA.</title>
        <authorList>
            <person name="Schachtman D."/>
        </authorList>
    </citation>
    <scope>NUCLEOTIDE SEQUENCE [LARGE SCALE GENOMIC DNA]</scope>
    <source>
        <strain evidence="2 3">1288</strain>
    </source>
</reference>
<evidence type="ECO:0000313" key="3">
    <source>
        <dbReference type="Proteomes" id="UP001549104"/>
    </source>
</evidence>
<proteinExistence type="predicted"/>
<dbReference type="PANTHER" id="PTHR43777">
    <property type="entry name" value="MOLYBDENUM COFACTOR CYTIDYLYLTRANSFERASE"/>
    <property type="match status" value="1"/>
</dbReference>
<organism evidence="2 3">
    <name type="scientific">Sporosarcina psychrophila</name>
    <name type="common">Bacillus psychrophilus</name>
    <dbReference type="NCBI Taxonomy" id="1476"/>
    <lineage>
        <taxon>Bacteria</taxon>
        <taxon>Bacillati</taxon>
        <taxon>Bacillota</taxon>
        <taxon>Bacilli</taxon>
        <taxon>Bacillales</taxon>
        <taxon>Caryophanaceae</taxon>
        <taxon>Sporosarcina</taxon>
    </lineage>
</organism>
<sequence length="204" mass="22573">MKIAGIYLAAGNSSRMGSNKLALPVGTMTVGSLALETALKSSLDKVYIITKDKDDADWLPAEMKLDARCSFIKCPTAHNGQSESLRYGIQQAQTDRMDAVIVILADQPFITVQMLEEMIACTNNNQMCRFVATTYEQTIMPPVLFSSSMYNELMELRGDKGAKAILQGDFLQKGKLLPCADKRLVFDVDTEADYEALQLIEKTK</sequence>
<keyword evidence="3" id="KW-1185">Reference proteome</keyword>
<keyword evidence="2" id="KW-0548">Nucleotidyltransferase</keyword>
<dbReference type="Proteomes" id="UP001549104">
    <property type="component" value="Unassembled WGS sequence"/>
</dbReference>
<dbReference type="Pfam" id="PF12804">
    <property type="entry name" value="NTP_transf_3"/>
    <property type="match status" value="1"/>
</dbReference>
<name>A0ABV2K7F7_SPOPS</name>
<dbReference type="EC" id="2.7.7.76" evidence="2"/>